<keyword evidence="4" id="KW-0158">Chromosome</keyword>
<feature type="compositionally biased region" description="Acidic residues" evidence="11">
    <location>
        <begin position="1253"/>
        <end position="1268"/>
    </location>
</feature>
<accession>A0A507FH49</accession>
<dbReference type="SUPFAM" id="SSF48371">
    <property type="entry name" value="ARM repeat"/>
    <property type="match status" value="1"/>
</dbReference>
<dbReference type="GO" id="GO:0007076">
    <property type="term" value="P:mitotic chromosome condensation"/>
    <property type="evidence" value="ECO:0007669"/>
    <property type="project" value="InterPro"/>
</dbReference>
<dbReference type="GO" id="GO:0051301">
    <property type="term" value="P:cell division"/>
    <property type="evidence" value="ECO:0007669"/>
    <property type="project" value="UniProtKB-KW"/>
</dbReference>
<dbReference type="AlphaFoldDB" id="A0A507FH49"/>
<organism evidence="14 15">
    <name type="scientific">Chytriomyces confervae</name>
    <dbReference type="NCBI Taxonomy" id="246404"/>
    <lineage>
        <taxon>Eukaryota</taxon>
        <taxon>Fungi</taxon>
        <taxon>Fungi incertae sedis</taxon>
        <taxon>Chytridiomycota</taxon>
        <taxon>Chytridiomycota incertae sedis</taxon>
        <taxon>Chytridiomycetes</taxon>
        <taxon>Chytridiales</taxon>
        <taxon>Chytriomycetaceae</taxon>
        <taxon>Chytriomyces</taxon>
    </lineage>
</organism>
<reference evidence="14 15" key="1">
    <citation type="journal article" date="2019" name="Sci. Rep.">
        <title>Comparative genomics of chytrid fungi reveal insights into the obligate biotrophic and pathogenic lifestyle of Synchytrium endobioticum.</title>
        <authorList>
            <person name="van de Vossenberg B.T.L.H."/>
            <person name="Warris S."/>
            <person name="Nguyen H.D.T."/>
            <person name="van Gent-Pelzer M.P.E."/>
            <person name="Joly D.L."/>
            <person name="van de Geest H.C."/>
            <person name="Bonants P.J.M."/>
            <person name="Smith D.S."/>
            <person name="Levesque C.A."/>
            <person name="van der Lee T.A.J."/>
        </authorList>
    </citation>
    <scope>NUCLEOTIDE SEQUENCE [LARGE SCALE GENOMIC DNA]</scope>
    <source>
        <strain evidence="14 15">CBS 675.73</strain>
    </source>
</reference>
<feature type="region of interest" description="Disordered" evidence="11">
    <location>
        <begin position="1230"/>
        <end position="1268"/>
    </location>
</feature>
<evidence type="ECO:0000313" key="14">
    <source>
        <dbReference type="EMBL" id="TPX74616.1"/>
    </source>
</evidence>
<comment type="similarity">
    <text evidence="3 10">Belongs to the CND1 (condensin subunit 1) family.</text>
</comment>
<sequence>MQEFELHEQLLWLQEESTSSFEGESLISEMNPSDVAQLMDDLVGCLVEAPENVLQKGAMDALFSFIKNFNILDAHIVANLADIIVDRIKSFVTLTAKDLGSDSQQNQFDSFHKPVIEMYAFLIHWMIDVGEMRYREEKSKEITKAPAGGKGKSKAKASSQPHVLEWESIRARLLEAVGLSLKLDIHRIIISSSERDLYVSMILKSVCLVLEDKDAIKNANTKNAAFAILGLAAKKFDTGPTKSVQMRVIQLIKEEHLAEPVAEFLKKVSDALEYPELLDGVLRESKNWDYSDDDSKQSKAFAKFVVKLSDISSERVLKNMVNLQSHMDSDAYVVRMAMLEVFANLIHNQLSTNASEAAFSQMISFFNILEERFADKSSYVRSKLLQILIKLAERRDIGVTDIPLEHWKPIVALTIGRLHDKASVVRKNAVKLLTRLVESSPFLAIESDKGKQSLAHFESKRNELKKILKEKFPENYGENPEEMDDEEEAESPSKTAEPNEPQNDAAVAAPGTPQELISLRRFLKYYSDGIRFLRQIKTAMPIICELLASNTKTEVIECMRFLSVAFRYEMDLAKEGTKAMIHKIWEKDTSGLEDEGSIRDNLLKCYFIIYMDPRSDGIRSKQEIIATNLIGLIQEMNLAEITSLEQVLGSMILKSMIPDGVIDILWSVFASKRKESTPGRRRGALAILSMFGKAKKEIVAKHVDALLNDLILAKYACVTLQQLGPSKRQKGVLPEVHVRRQMNDPLFTRLCQLMLLPTKSYNWFGFAEQAINTIYLLSEHPDALCAHVIHVYSERIFDETNTVDSVAEKLNANLNLDESDAEDGHVAPAAEGADAAASEEPRLSQAFGQSVANDSNFRDAFELSKLCFLVGHIGIRQIAHLEAIEQEWKRQKQASSEPKAQKGAATDELEQVTGTAEDEFTDAVAYVREMELLFGQKSLLALFGPMISAICRSNLHFNAPILQVMAVLALCKLMCISSKYCDENLQLLFTILEKSNNAVIRSNVIIGLGDMAVSFNSLIDQNISYLYNRLADSDHTVKKNTLMVLTHLILNGMVKVKGQISEMAKCLEDEDSRVSDLAKLFFTELSTKENAIYNNLPDIISNLSHKDTGVDEEQFRSIMKFLFEFLKKEKQNESIIEKLCSRFKNSGDPRLWRDVSYCISLVSFTSEKSVKKLMEALPLYQDKLHEPLVFKYIHDVILKAKKLPKMDKQLMEDYESKLLQCREKCIENEESIQKADASKKKMSGKLRKKDESHEDDDIAEDFEALDLE</sequence>
<feature type="compositionally biased region" description="Basic and acidic residues" evidence="11">
    <location>
        <begin position="1230"/>
        <end position="1239"/>
    </location>
</feature>
<evidence type="ECO:0000256" key="2">
    <source>
        <dbReference type="ARBA" id="ARBA00004286"/>
    </source>
</evidence>
<evidence type="ECO:0000259" key="13">
    <source>
        <dbReference type="Pfam" id="PF12922"/>
    </source>
</evidence>
<evidence type="ECO:0000256" key="10">
    <source>
        <dbReference type="PIRNR" id="PIRNR017127"/>
    </source>
</evidence>
<dbReference type="OrthoDB" id="436262at2759"/>
<dbReference type="PANTHER" id="PTHR14222:SF2">
    <property type="entry name" value="CONDENSIN COMPLEX SUBUNIT 1"/>
    <property type="match status" value="1"/>
</dbReference>
<dbReference type="Pfam" id="PF12717">
    <property type="entry name" value="Cnd1"/>
    <property type="match status" value="1"/>
</dbReference>
<dbReference type="InterPro" id="IPR011989">
    <property type="entry name" value="ARM-like"/>
</dbReference>
<evidence type="ECO:0000256" key="1">
    <source>
        <dbReference type="ARBA" id="ARBA00004123"/>
    </source>
</evidence>
<dbReference type="PANTHER" id="PTHR14222">
    <property type="entry name" value="CONDENSIN"/>
    <property type="match status" value="1"/>
</dbReference>
<evidence type="ECO:0000256" key="8">
    <source>
        <dbReference type="ARBA" id="ARBA00023242"/>
    </source>
</evidence>
<keyword evidence="9 10" id="KW-0131">Cell cycle</keyword>
<dbReference type="GO" id="GO:0010032">
    <property type="term" value="P:meiotic chromosome condensation"/>
    <property type="evidence" value="ECO:0007669"/>
    <property type="project" value="TreeGrafter"/>
</dbReference>
<dbReference type="Gene3D" id="1.25.10.10">
    <property type="entry name" value="Leucine-rich Repeat Variant"/>
    <property type="match status" value="2"/>
</dbReference>
<dbReference type="GO" id="GO:0000796">
    <property type="term" value="C:condensin complex"/>
    <property type="evidence" value="ECO:0007669"/>
    <property type="project" value="TreeGrafter"/>
</dbReference>
<dbReference type="GO" id="GO:0005634">
    <property type="term" value="C:nucleus"/>
    <property type="evidence" value="ECO:0007669"/>
    <property type="project" value="UniProtKB-SubCell"/>
</dbReference>
<feature type="region of interest" description="Disordered" evidence="11">
    <location>
        <begin position="892"/>
        <end position="912"/>
    </location>
</feature>
<dbReference type="InterPro" id="IPR007673">
    <property type="entry name" value="Condensin_cplx_su1"/>
</dbReference>
<name>A0A507FH49_9FUNG</name>
<comment type="function">
    <text evidence="10">Regulatory subunit of the condensin complex, a complex required for conversion of interphase chromatin into mitotic-like condense chromosomes. The condensin complex probably introduces positive supercoils into relaxed DNA in the presence of type I topoisomerases and converts nicked DNA into positive knotted forms in the presence of type II topoisomerases.</text>
</comment>
<feature type="region of interest" description="Disordered" evidence="11">
    <location>
        <begin position="475"/>
        <end position="510"/>
    </location>
</feature>
<comment type="caution">
    <text evidence="14">The sequence shown here is derived from an EMBL/GenBank/DDBJ whole genome shotgun (WGS) entry which is preliminary data.</text>
</comment>
<keyword evidence="6 10" id="KW-0498">Mitosis</keyword>
<dbReference type="PIRSF" id="PIRSF017127">
    <property type="entry name" value="Condensin_D2"/>
    <property type="match status" value="1"/>
</dbReference>
<evidence type="ECO:0000256" key="9">
    <source>
        <dbReference type="ARBA" id="ARBA00023306"/>
    </source>
</evidence>
<keyword evidence="5 10" id="KW-0132">Cell division</keyword>
<keyword evidence="7 10" id="KW-0226">DNA condensation</keyword>
<feature type="domain" description="Condensin complex subunit 1 C-terminal" evidence="12">
    <location>
        <begin position="999"/>
        <end position="1160"/>
    </location>
</feature>
<evidence type="ECO:0000256" key="3">
    <source>
        <dbReference type="ARBA" id="ARBA00009606"/>
    </source>
</evidence>
<feature type="compositionally biased region" description="Acidic residues" evidence="11">
    <location>
        <begin position="479"/>
        <end position="490"/>
    </location>
</feature>
<dbReference type="InterPro" id="IPR016024">
    <property type="entry name" value="ARM-type_fold"/>
</dbReference>
<dbReference type="Pfam" id="PF12922">
    <property type="entry name" value="Cnd1_N"/>
    <property type="match status" value="1"/>
</dbReference>
<protein>
    <recommendedName>
        <fullName evidence="10">Condensin complex subunit 1</fullName>
    </recommendedName>
</protein>
<keyword evidence="15" id="KW-1185">Reference proteome</keyword>
<dbReference type="GO" id="GO:0000779">
    <property type="term" value="C:condensed chromosome, centromeric region"/>
    <property type="evidence" value="ECO:0007669"/>
    <property type="project" value="TreeGrafter"/>
</dbReference>
<keyword evidence="8" id="KW-0539">Nucleus</keyword>
<proteinExistence type="inferred from homology"/>
<evidence type="ECO:0000256" key="4">
    <source>
        <dbReference type="ARBA" id="ARBA00022454"/>
    </source>
</evidence>
<dbReference type="InterPro" id="IPR024324">
    <property type="entry name" value="Condensin_cplx_su1_N"/>
</dbReference>
<dbReference type="InterPro" id="IPR026971">
    <property type="entry name" value="CND1/NCAPD3"/>
</dbReference>
<feature type="domain" description="Condensin complex subunit 1 N-terminal" evidence="13">
    <location>
        <begin position="78"/>
        <end position="239"/>
    </location>
</feature>
<evidence type="ECO:0000256" key="5">
    <source>
        <dbReference type="ARBA" id="ARBA00022618"/>
    </source>
</evidence>
<evidence type="ECO:0000259" key="12">
    <source>
        <dbReference type="Pfam" id="PF12717"/>
    </source>
</evidence>
<dbReference type="EMBL" id="QEAP01000116">
    <property type="protein sequence ID" value="TPX74616.1"/>
    <property type="molecule type" value="Genomic_DNA"/>
</dbReference>
<dbReference type="GO" id="GO:0042393">
    <property type="term" value="F:histone binding"/>
    <property type="evidence" value="ECO:0007669"/>
    <property type="project" value="TreeGrafter"/>
</dbReference>
<dbReference type="InterPro" id="IPR032682">
    <property type="entry name" value="Cnd1_C"/>
</dbReference>
<evidence type="ECO:0000256" key="6">
    <source>
        <dbReference type="ARBA" id="ARBA00022776"/>
    </source>
</evidence>
<evidence type="ECO:0000313" key="15">
    <source>
        <dbReference type="Proteomes" id="UP000320333"/>
    </source>
</evidence>
<comment type="subcellular location">
    <subcellularLocation>
        <location evidence="2">Chromosome</location>
    </subcellularLocation>
    <subcellularLocation>
        <location evidence="1">Nucleus</location>
    </subcellularLocation>
</comment>
<dbReference type="Proteomes" id="UP000320333">
    <property type="component" value="Unassembled WGS sequence"/>
</dbReference>
<evidence type="ECO:0000256" key="7">
    <source>
        <dbReference type="ARBA" id="ARBA00023067"/>
    </source>
</evidence>
<dbReference type="STRING" id="246404.A0A507FH49"/>
<gene>
    <name evidence="14" type="ORF">CcCBS67573_g04109</name>
</gene>
<evidence type="ECO:0000256" key="11">
    <source>
        <dbReference type="SAM" id="MobiDB-lite"/>
    </source>
</evidence>